<evidence type="ECO:0000313" key="4">
    <source>
        <dbReference type="Proteomes" id="UP000185678"/>
    </source>
</evidence>
<dbReference type="Pfam" id="PF13409">
    <property type="entry name" value="GST_N_2"/>
    <property type="match status" value="1"/>
</dbReference>
<evidence type="ECO:0000259" key="2">
    <source>
        <dbReference type="PROSITE" id="PS50405"/>
    </source>
</evidence>
<dbReference type="CDD" id="cd03206">
    <property type="entry name" value="GST_C_7"/>
    <property type="match status" value="1"/>
</dbReference>
<proteinExistence type="predicted"/>
<dbReference type="Proteomes" id="UP000185678">
    <property type="component" value="Unassembled WGS sequence"/>
</dbReference>
<dbReference type="InterPro" id="IPR036282">
    <property type="entry name" value="Glutathione-S-Trfase_C_sf"/>
</dbReference>
<dbReference type="CDD" id="cd03056">
    <property type="entry name" value="GST_N_4"/>
    <property type="match status" value="1"/>
</dbReference>
<dbReference type="SFLD" id="SFLDS00019">
    <property type="entry name" value="Glutathione_Transferase_(cytos"/>
    <property type="match status" value="1"/>
</dbReference>
<dbReference type="GO" id="GO:0016740">
    <property type="term" value="F:transferase activity"/>
    <property type="evidence" value="ECO:0007669"/>
    <property type="project" value="UniProtKB-KW"/>
</dbReference>
<dbReference type="SUPFAM" id="SSF47616">
    <property type="entry name" value="GST C-terminal domain-like"/>
    <property type="match status" value="1"/>
</dbReference>
<accession>A0A1N7PJE6</accession>
<dbReference type="EMBL" id="FTOA01000007">
    <property type="protein sequence ID" value="SIT10610.1"/>
    <property type="molecule type" value="Genomic_DNA"/>
</dbReference>
<dbReference type="PANTHER" id="PTHR44051">
    <property type="entry name" value="GLUTATHIONE S-TRANSFERASE-RELATED"/>
    <property type="match status" value="1"/>
</dbReference>
<dbReference type="InterPro" id="IPR004045">
    <property type="entry name" value="Glutathione_S-Trfase_N"/>
</dbReference>
<dbReference type="PROSITE" id="PS50404">
    <property type="entry name" value="GST_NTER"/>
    <property type="match status" value="1"/>
</dbReference>
<dbReference type="PROSITE" id="PS50405">
    <property type="entry name" value="GST_CTER"/>
    <property type="match status" value="1"/>
</dbReference>
<feature type="domain" description="GST C-terminal" evidence="2">
    <location>
        <begin position="100"/>
        <end position="218"/>
    </location>
</feature>
<name>A0A1N7PJE6_9PROT</name>
<dbReference type="STRING" id="80876.SAMN05421779_1074"/>
<reference evidence="3 4" key="1">
    <citation type="submission" date="2017-01" db="EMBL/GenBank/DDBJ databases">
        <authorList>
            <person name="Mah S.A."/>
            <person name="Swanson W.J."/>
            <person name="Moy G.W."/>
            <person name="Vacquier V.D."/>
        </authorList>
    </citation>
    <scope>NUCLEOTIDE SEQUENCE [LARGE SCALE GENOMIC DNA]</scope>
    <source>
        <strain evidence="3 4">DSM 11589</strain>
    </source>
</reference>
<keyword evidence="3" id="KW-0808">Transferase</keyword>
<dbReference type="PANTHER" id="PTHR44051:SF2">
    <property type="entry name" value="HYPOTHETICAL GLUTATHIONE S-TRANSFERASE LIKE PROTEIN"/>
    <property type="match status" value="1"/>
</dbReference>
<dbReference type="AlphaFoldDB" id="A0A1N7PJE6"/>
<dbReference type="InterPro" id="IPR036249">
    <property type="entry name" value="Thioredoxin-like_sf"/>
</dbReference>
<dbReference type="Gene3D" id="3.40.30.10">
    <property type="entry name" value="Glutaredoxin"/>
    <property type="match status" value="1"/>
</dbReference>
<protein>
    <submittedName>
        <fullName evidence="3">Glutathione S-transferase</fullName>
    </submittedName>
</protein>
<dbReference type="SFLD" id="SFLDG00358">
    <property type="entry name" value="Main_(cytGST)"/>
    <property type="match status" value="1"/>
</dbReference>
<dbReference type="SFLD" id="SFLDG01151">
    <property type="entry name" value="Main.2:_Nu-like"/>
    <property type="match status" value="1"/>
</dbReference>
<evidence type="ECO:0000313" key="3">
    <source>
        <dbReference type="EMBL" id="SIT10610.1"/>
    </source>
</evidence>
<dbReference type="InterPro" id="IPR040079">
    <property type="entry name" value="Glutathione_S-Trfase"/>
</dbReference>
<organism evidence="3 4">
    <name type="scientific">Insolitispirillum peregrinum</name>
    <dbReference type="NCBI Taxonomy" id="80876"/>
    <lineage>
        <taxon>Bacteria</taxon>
        <taxon>Pseudomonadati</taxon>
        <taxon>Pseudomonadota</taxon>
        <taxon>Alphaproteobacteria</taxon>
        <taxon>Rhodospirillales</taxon>
        <taxon>Novispirillaceae</taxon>
        <taxon>Insolitispirillum</taxon>
    </lineage>
</organism>
<feature type="domain" description="GST N-terminal" evidence="1">
    <location>
        <begin position="14"/>
        <end position="95"/>
    </location>
</feature>
<dbReference type="Gene3D" id="1.20.1050.10">
    <property type="match status" value="1"/>
</dbReference>
<evidence type="ECO:0000259" key="1">
    <source>
        <dbReference type="PROSITE" id="PS50404"/>
    </source>
</evidence>
<dbReference type="SUPFAM" id="SSF52833">
    <property type="entry name" value="Thioredoxin-like"/>
    <property type="match status" value="1"/>
</dbReference>
<gene>
    <name evidence="3" type="ORF">SAMN05421779_1074</name>
</gene>
<keyword evidence="4" id="KW-1185">Reference proteome</keyword>
<dbReference type="InterPro" id="IPR010987">
    <property type="entry name" value="Glutathione-S-Trfase_C-like"/>
</dbReference>
<dbReference type="Pfam" id="PF00043">
    <property type="entry name" value="GST_C"/>
    <property type="match status" value="1"/>
</dbReference>
<sequence>MNETGILGMENISAPIKFYRFEKSGHSHKVQLFLSLLGLPTENIDVDLLGGEQRTPAFLKMNPFGTVPVIQDGAVTVADSHAILVYLALTYADETWYPRDPQQAAQVQRWLSVSAGMLAFGPCAARLITVFGVEFNPQEVIARAHALLSVMEREVSERPFLTGDVPTIADVANYAYVAHAPEGNVSLADYPHVRAWLARIEALPGFVPMPGTAIGLVA</sequence>
<dbReference type="InterPro" id="IPR004046">
    <property type="entry name" value="GST_C"/>
</dbReference>